<feature type="domain" description="Bro-N" evidence="1">
    <location>
        <begin position="1"/>
        <end position="115"/>
    </location>
</feature>
<sequence>MNSIIKHFEFKSSEGMAVSIDAARFKGKPVFLAVDLARALGYADPHDALNKHCKSLIKLNSGESTELGFGVRPRGVILAGQSDMFRLIMRSNLPSAERLQDWVCEDVLPALMETGTYSIRQEKSSSGLPEYRIAKAEQLKAQALEKNIASARELMSMFPRLGESANQVIVATLVNPLLGHEVVPLPVIEEHYSTAGEVAAQIGCTANKVGRVANKHNLKTEQYGKFFLDKSKHSDKQVEAFRYNTEGVQALRHLIHGADVA</sequence>
<accession>A0A564M4H7</accession>
<dbReference type="RefSeq" id="WP_142514114.1">
    <property type="nucleotide sequence ID" value="NZ_CABGGW010000045.1"/>
</dbReference>
<evidence type="ECO:0000259" key="1">
    <source>
        <dbReference type="PROSITE" id="PS51750"/>
    </source>
</evidence>
<dbReference type="PROSITE" id="PS51750">
    <property type="entry name" value="BRO_N"/>
    <property type="match status" value="1"/>
</dbReference>
<dbReference type="InterPro" id="IPR003497">
    <property type="entry name" value="BRO_N_domain"/>
</dbReference>
<evidence type="ECO:0000313" key="3">
    <source>
        <dbReference type="Proteomes" id="UP000317374"/>
    </source>
</evidence>
<protein>
    <recommendedName>
        <fullName evidence="1">Bro-N domain-containing protein</fullName>
    </recommendedName>
</protein>
<organism evidence="2 3">
    <name type="scientific">Klebsiella huaxiensis</name>
    <dbReference type="NCBI Taxonomy" id="2153354"/>
    <lineage>
        <taxon>Bacteria</taxon>
        <taxon>Pseudomonadati</taxon>
        <taxon>Pseudomonadota</taxon>
        <taxon>Gammaproteobacteria</taxon>
        <taxon>Enterobacterales</taxon>
        <taxon>Enterobacteriaceae</taxon>
        <taxon>Klebsiella/Raoultella group</taxon>
        <taxon>Klebsiella</taxon>
    </lineage>
</organism>
<dbReference type="PANTHER" id="PTHR36180:SF2">
    <property type="entry name" value="BRO FAMILY PROTEIN"/>
    <property type="match status" value="1"/>
</dbReference>
<evidence type="ECO:0000313" key="2">
    <source>
        <dbReference type="EMBL" id="VUS88684.1"/>
    </source>
</evidence>
<dbReference type="AlphaFoldDB" id="A0A564M4H7"/>
<proteinExistence type="predicted"/>
<dbReference type="Proteomes" id="UP000317374">
    <property type="component" value="Unassembled WGS sequence"/>
</dbReference>
<dbReference type="OrthoDB" id="1042522at2"/>
<dbReference type="SMART" id="SM01040">
    <property type="entry name" value="Bro-N"/>
    <property type="match status" value="1"/>
</dbReference>
<gene>
    <name evidence="2" type="ORF">SB6422_02760</name>
</gene>
<dbReference type="EMBL" id="CABGGW010000045">
    <property type="protein sequence ID" value="VUS88684.1"/>
    <property type="molecule type" value="Genomic_DNA"/>
</dbReference>
<reference evidence="2 3" key="1">
    <citation type="submission" date="2019-07" db="EMBL/GenBank/DDBJ databases">
        <authorList>
            <person name="Brisse S."/>
            <person name="Rodrigues C."/>
            <person name="Thorpe H."/>
        </authorList>
    </citation>
    <scope>NUCLEOTIDE SEQUENCE [LARGE SCALE GENOMIC DNA]</scope>
    <source>
        <strain evidence="2">SB6422</strain>
    </source>
</reference>
<dbReference type="Pfam" id="PF02498">
    <property type="entry name" value="Bro-N"/>
    <property type="match status" value="1"/>
</dbReference>
<name>A0A564M4H7_9ENTR</name>
<dbReference type="PANTHER" id="PTHR36180">
    <property type="entry name" value="DNA-BINDING PROTEIN-RELATED-RELATED"/>
    <property type="match status" value="1"/>
</dbReference>